<dbReference type="EMBL" id="SWJQ01000953">
    <property type="protein sequence ID" value="TRZ10018.1"/>
    <property type="molecule type" value="Genomic_DNA"/>
</dbReference>
<sequence>MPPWKYLGLEINKRTIVPQKLAIKTKIETLADVHQLCGALNWVRPWLGLTTEDLAPLFNLLKGGEGLSSPRSLTPEAQKALEKVQELMSTRQANRCHVDLPFRFVILGNLPHLHGMIFQWDNGVTSIPRKDRGGRDPLLIIEWVFLSHHRSKRMTRPQELMAELIRKARVRIRELAGCDFEVIHVPIRLIFPMNFLFRHPIKSTPRQLTVPQGQANFKWLCISIFSEESDFTTIPGLAERHLLHPLFDSSFEANQLQGTTKLPLLQGFEESLDTAPPVHFVSIPPYHVPVWEVGNADWISSQE</sequence>
<dbReference type="InterPro" id="IPR043128">
    <property type="entry name" value="Rev_trsase/Diguanyl_cyclase"/>
</dbReference>
<evidence type="ECO:0000259" key="7">
    <source>
        <dbReference type="Pfam" id="PF06817"/>
    </source>
</evidence>
<dbReference type="InterPro" id="IPR010661">
    <property type="entry name" value="RVT_thumb"/>
</dbReference>
<keyword evidence="9" id="KW-1185">Reference proteome</keyword>
<dbReference type="GO" id="GO:0004519">
    <property type="term" value="F:endonuclease activity"/>
    <property type="evidence" value="ECO:0007669"/>
    <property type="project" value="UniProtKB-KW"/>
</dbReference>
<dbReference type="SUPFAM" id="SSF56672">
    <property type="entry name" value="DNA/RNA polymerases"/>
    <property type="match status" value="1"/>
</dbReference>
<dbReference type="GO" id="GO:0003964">
    <property type="term" value="F:RNA-directed DNA polymerase activity"/>
    <property type="evidence" value="ECO:0007669"/>
    <property type="project" value="UniProtKB-KW"/>
</dbReference>
<keyword evidence="4" id="KW-0255">Endonuclease</keyword>
<evidence type="ECO:0000256" key="5">
    <source>
        <dbReference type="ARBA" id="ARBA00022801"/>
    </source>
</evidence>
<evidence type="ECO:0000313" key="8">
    <source>
        <dbReference type="EMBL" id="TRZ10018.1"/>
    </source>
</evidence>
<dbReference type="Proteomes" id="UP000796761">
    <property type="component" value="Unassembled WGS sequence"/>
</dbReference>
<dbReference type="PANTHER" id="PTHR41694:SF3">
    <property type="entry name" value="RNA-DIRECTED DNA POLYMERASE-RELATED"/>
    <property type="match status" value="1"/>
</dbReference>
<accession>A0A8K1G1L1</accession>
<reference evidence="8" key="1">
    <citation type="submission" date="2019-04" db="EMBL/GenBank/DDBJ databases">
        <title>Genome assembly of Zosterops borbonicus 15179.</title>
        <authorList>
            <person name="Leroy T."/>
            <person name="Anselmetti Y."/>
            <person name="Tilak M.-K."/>
            <person name="Nabholz B."/>
        </authorList>
    </citation>
    <scope>NUCLEOTIDE SEQUENCE</scope>
    <source>
        <strain evidence="8">HGM_15179</strain>
        <tissue evidence="8">Muscle</tissue>
    </source>
</reference>
<keyword evidence="1" id="KW-0808">Transferase</keyword>
<dbReference type="Gene3D" id="3.30.70.270">
    <property type="match status" value="1"/>
</dbReference>
<keyword evidence="5" id="KW-0378">Hydrolase</keyword>
<comment type="caution">
    <text evidence="8">The sequence shown here is derived from an EMBL/GenBank/DDBJ whole genome shotgun (WGS) entry which is preliminary data.</text>
</comment>
<evidence type="ECO:0000313" key="9">
    <source>
        <dbReference type="Proteomes" id="UP000796761"/>
    </source>
</evidence>
<dbReference type="OrthoDB" id="9319918at2759"/>
<evidence type="ECO:0000256" key="2">
    <source>
        <dbReference type="ARBA" id="ARBA00022695"/>
    </source>
</evidence>
<evidence type="ECO:0000256" key="4">
    <source>
        <dbReference type="ARBA" id="ARBA00022759"/>
    </source>
</evidence>
<proteinExistence type="predicted"/>
<evidence type="ECO:0000256" key="6">
    <source>
        <dbReference type="ARBA" id="ARBA00022918"/>
    </source>
</evidence>
<evidence type="ECO:0000256" key="1">
    <source>
        <dbReference type="ARBA" id="ARBA00022679"/>
    </source>
</evidence>
<dbReference type="GO" id="GO:0016787">
    <property type="term" value="F:hydrolase activity"/>
    <property type="evidence" value="ECO:0007669"/>
    <property type="project" value="UniProtKB-KW"/>
</dbReference>
<name>A0A8K1G1L1_9PASS</name>
<keyword evidence="3" id="KW-0540">Nuclease</keyword>
<dbReference type="GO" id="GO:0035613">
    <property type="term" value="F:RNA stem-loop binding"/>
    <property type="evidence" value="ECO:0007669"/>
    <property type="project" value="TreeGrafter"/>
</dbReference>
<protein>
    <recommendedName>
        <fullName evidence="7">Reverse transcriptase thumb domain-containing protein</fullName>
    </recommendedName>
</protein>
<dbReference type="InterPro" id="IPR043502">
    <property type="entry name" value="DNA/RNA_pol_sf"/>
</dbReference>
<dbReference type="Pfam" id="PF06817">
    <property type="entry name" value="RVT_thumb"/>
    <property type="match status" value="1"/>
</dbReference>
<gene>
    <name evidence="8" type="ORF">HGM15179_017090</name>
</gene>
<keyword evidence="6" id="KW-0695">RNA-directed DNA polymerase</keyword>
<feature type="domain" description="Reverse transcriptase thumb" evidence="7">
    <location>
        <begin position="18"/>
        <end position="82"/>
    </location>
</feature>
<dbReference type="AlphaFoldDB" id="A0A8K1G1L1"/>
<keyword evidence="2" id="KW-0548">Nucleotidyltransferase</keyword>
<evidence type="ECO:0000256" key="3">
    <source>
        <dbReference type="ARBA" id="ARBA00022722"/>
    </source>
</evidence>
<dbReference type="PANTHER" id="PTHR41694">
    <property type="entry name" value="ENDOGENOUS RETROVIRUS GROUP K MEMBER POL PROTEIN"/>
    <property type="match status" value="1"/>
</dbReference>
<organism evidence="8 9">
    <name type="scientific">Zosterops borbonicus</name>
    <dbReference type="NCBI Taxonomy" id="364589"/>
    <lineage>
        <taxon>Eukaryota</taxon>
        <taxon>Metazoa</taxon>
        <taxon>Chordata</taxon>
        <taxon>Craniata</taxon>
        <taxon>Vertebrata</taxon>
        <taxon>Euteleostomi</taxon>
        <taxon>Archelosauria</taxon>
        <taxon>Archosauria</taxon>
        <taxon>Dinosauria</taxon>
        <taxon>Saurischia</taxon>
        <taxon>Theropoda</taxon>
        <taxon>Coelurosauria</taxon>
        <taxon>Aves</taxon>
        <taxon>Neognathae</taxon>
        <taxon>Neoaves</taxon>
        <taxon>Telluraves</taxon>
        <taxon>Australaves</taxon>
        <taxon>Passeriformes</taxon>
        <taxon>Sylvioidea</taxon>
        <taxon>Zosteropidae</taxon>
        <taxon>Zosterops</taxon>
    </lineage>
</organism>